<evidence type="ECO:0000256" key="1">
    <source>
        <dbReference type="SAM" id="MobiDB-lite"/>
    </source>
</evidence>
<keyword evidence="2" id="KW-1133">Transmembrane helix</keyword>
<feature type="compositionally biased region" description="Low complexity" evidence="1">
    <location>
        <begin position="158"/>
        <end position="191"/>
    </location>
</feature>
<keyword evidence="2" id="KW-0472">Membrane</keyword>
<protein>
    <submittedName>
        <fullName evidence="3">Uncharacterized protein</fullName>
    </submittedName>
</protein>
<accession>A0A561VI82</accession>
<reference evidence="3 4" key="1">
    <citation type="submission" date="2019-06" db="EMBL/GenBank/DDBJ databases">
        <title>Sequencing the genomes of 1000 actinobacteria strains.</title>
        <authorList>
            <person name="Klenk H.-P."/>
        </authorList>
    </citation>
    <scope>NUCLEOTIDE SEQUENCE [LARGE SCALE GENOMIC DNA]</scope>
    <source>
        <strain evidence="3 4">DSM 43866</strain>
    </source>
</reference>
<keyword evidence="4" id="KW-1185">Reference proteome</keyword>
<comment type="caution">
    <text evidence="3">The sequence shown here is derived from an EMBL/GenBank/DDBJ whole genome shotgun (WGS) entry which is preliminary data.</text>
</comment>
<feature type="transmembrane region" description="Helical" evidence="2">
    <location>
        <begin position="58"/>
        <end position="81"/>
    </location>
</feature>
<name>A0A561VI82_ACTTI</name>
<dbReference type="EMBL" id="VIWY01000006">
    <property type="protein sequence ID" value="TWG11322.1"/>
    <property type="molecule type" value="Genomic_DNA"/>
</dbReference>
<feature type="compositionally biased region" description="Pro residues" evidence="1">
    <location>
        <begin position="25"/>
        <end position="38"/>
    </location>
</feature>
<proteinExistence type="predicted"/>
<feature type="region of interest" description="Disordered" evidence="1">
    <location>
        <begin position="1"/>
        <end position="51"/>
    </location>
</feature>
<dbReference type="Proteomes" id="UP000320239">
    <property type="component" value="Unassembled WGS sequence"/>
</dbReference>
<gene>
    <name evidence="3" type="ORF">FHX34_10652</name>
</gene>
<organism evidence="3 4">
    <name type="scientific">Actinoplanes teichomyceticus</name>
    <dbReference type="NCBI Taxonomy" id="1867"/>
    <lineage>
        <taxon>Bacteria</taxon>
        <taxon>Bacillati</taxon>
        <taxon>Actinomycetota</taxon>
        <taxon>Actinomycetes</taxon>
        <taxon>Micromonosporales</taxon>
        <taxon>Micromonosporaceae</taxon>
        <taxon>Actinoplanes</taxon>
    </lineage>
</organism>
<keyword evidence="2" id="KW-0812">Transmembrane</keyword>
<feature type="compositionally biased region" description="Polar residues" evidence="1">
    <location>
        <begin position="1"/>
        <end position="16"/>
    </location>
</feature>
<dbReference type="AlphaFoldDB" id="A0A561VI82"/>
<evidence type="ECO:0000313" key="4">
    <source>
        <dbReference type="Proteomes" id="UP000320239"/>
    </source>
</evidence>
<evidence type="ECO:0000313" key="3">
    <source>
        <dbReference type="EMBL" id="TWG11322.1"/>
    </source>
</evidence>
<feature type="compositionally biased region" description="Low complexity" evidence="1">
    <location>
        <begin position="110"/>
        <end position="145"/>
    </location>
</feature>
<sequence length="230" mass="22616">MVISNRTNSQSTNITMTARVGRVTYPPPSTPPSPPPSEPGTQPAADRPPVRRRASWKLIGGLAAGVLALCAGGLAAVGAVVDGPDATKPGAGATAAALPVVTGQGGTTGSAGPARTTATAAAPAAGTTTAGPTTVASATPGATVASRPGPSHSPGTHPTRTSTPARPRPTTARPTTTAPPATTTPTSEPTRQGVRAGSFCSPEGAYGVTAKGTVMRCTSRDGDQARWRKA</sequence>
<evidence type="ECO:0000256" key="2">
    <source>
        <dbReference type="SAM" id="Phobius"/>
    </source>
</evidence>
<feature type="region of interest" description="Disordered" evidence="1">
    <location>
        <begin position="104"/>
        <end position="206"/>
    </location>
</feature>